<reference evidence="1 2" key="1">
    <citation type="submission" date="2024-04" db="EMBL/GenBank/DDBJ databases">
        <title>Tritrichomonas musculus Genome.</title>
        <authorList>
            <person name="Alves-Ferreira E."/>
            <person name="Grigg M."/>
            <person name="Lorenzi H."/>
            <person name="Galac M."/>
        </authorList>
    </citation>
    <scope>NUCLEOTIDE SEQUENCE [LARGE SCALE GENOMIC DNA]</scope>
    <source>
        <strain evidence="1 2">EAF2021</strain>
    </source>
</reference>
<dbReference type="Proteomes" id="UP001470230">
    <property type="component" value="Unassembled WGS sequence"/>
</dbReference>
<dbReference type="EMBL" id="JAPFFF010000013">
    <property type="protein sequence ID" value="KAK8871426.1"/>
    <property type="molecule type" value="Genomic_DNA"/>
</dbReference>
<dbReference type="Pfam" id="PF13306">
    <property type="entry name" value="LRR_5"/>
    <property type="match status" value="2"/>
</dbReference>
<name>A0ABR2J0L1_9EUKA</name>
<dbReference type="InterPro" id="IPR026906">
    <property type="entry name" value="LRR_5"/>
</dbReference>
<dbReference type="InterPro" id="IPR032675">
    <property type="entry name" value="LRR_dom_sf"/>
</dbReference>
<dbReference type="SUPFAM" id="SSF52058">
    <property type="entry name" value="L domain-like"/>
    <property type="match status" value="2"/>
</dbReference>
<proteinExistence type="predicted"/>
<dbReference type="Gene3D" id="3.80.10.10">
    <property type="entry name" value="Ribonuclease Inhibitor"/>
    <property type="match status" value="3"/>
</dbReference>
<protein>
    <recommendedName>
        <fullName evidence="3">Surface antigen BspA-like</fullName>
    </recommendedName>
</protein>
<dbReference type="PANTHER" id="PTHR45661">
    <property type="entry name" value="SURFACE ANTIGEN"/>
    <property type="match status" value="1"/>
</dbReference>
<organism evidence="1 2">
    <name type="scientific">Tritrichomonas musculus</name>
    <dbReference type="NCBI Taxonomy" id="1915356"/>
    <lineage>
        <taxon>Eukaryota</taxon>
        <taxon>Metamonada</taxon>
        <taxon>Parabasalia</taxon>
        <taxon>Tritrichomonadida</taxon>
        <taxon>Tritrichomonadidae</taxon>
        <taxon>Tritrichomonas</taxon>
    </lineage>
</organism>
<evidence type="ECO:0008006" key="3">
    <source>
        <dbReference type="Google" id="ProtNLM"/>
    </source>
</evidence>
<comment type="caution">
    <text evidence="1">The sequence shown here is derived from an EMBL/GenBank/DDBJ whole genome shotgun (WGS) entry which is preliminary data.</text>
</comment>
<evidence type="ECO:0000313" key="1">
    <source>
        <dbReference type="EMBL" id="KAK8871426.1"/>
    </source>
</evidence>
<evidence type="ECO:0000313" key="2">
    <source>
        <dbReference type="Proteomes" id="UP001470230"/>
    </source>
</evidence>
<gene>
    <name evidence="1" type="ORF">M9Y10_007154</name>
</gene>
<keyword evidence="2" id="KW-1185">Reference proteome</keyword>
<dbReference type="PANTHER" id="PTHR45661:SF3">
    <property type="entry name" value="IG-LIKE DOMAIN-CONTAINING PROTEIN"/>
    <property type="match status" value="1"/>
</dbReference>
<dbReference type="InterPro" id="IPR053139">
    <property type="entry name" value="Surface_bspA-like"/>
</dbReference>
<sequence>MEKYETEDGLVFNLDTETFTAHLFALKKGKDFIIKKSVTYQSREYIITDILSYPQYPLKSNKNIKSISFTDDSELICIHSDSFNSSFIESLSIPASLELLEDGWCSETKNLKYIKISPKNKNYMYIDNKMIIGKSDPKSDIYDVLSFVRRDAKEIKIPSFIKYIHSSTFDECIDLTSIEIPDDSDLFSIGKCAFSNCPIQKLVIPAKLEVLQEGWCEDLKNVEEIIVSPENKLFSSLFENCCLIGKSSIDDDNYSIFYYATKDIVEILFPSYIKVISSFAFENSVIELVDFEPDSQLTLIDSFAFFDSSLYDIKIPPSTETIQRSAFSSSSLENIVFLPKSKLSFIGYEAFESTYLDDVVIPSSVNFISERAFHCSKIHKLSFEENSNLTTLNYEVFVGCKMKNIIIPANIKCISSSVFNLCDRLISVEILSSSISIGSNCFTDCFSFCLISLPNAESINIDQKAFHKVSKKISLFICNNAKINIVRKK</sequence>
<accession>A0ABR2J0L1</accession>